<accession>X0S7X4</accession>
<proteinExistence type="predicted"/>
<sequence>KVDSQELILLEKQTTGTNRISVLQIGQKRGMLFI</sequence>
<protein>
    <submittedName>
        <fullName evidence="1">Uncharacterized protein</fullName>
    </submittedName>
</protein>
<evidence type="ECO:0000313" key="1">
    <source>
        <dbReference type="EMBL" id="GAF72017.1"/>
    </source>
</evidence>
<comment type="caution">
    <text evidence="1">The sequence shown here is derived from an EMBL/GenBank/DDBJ whole genome shotgun (WGS) entry which is preliminary data.</text>
</comment>
<name>X0S7X4_9ZZZZ</name>
<feature type="non-terminal residue" evidence="1">
    <location>
        <position position="1"/>
    </location>
</feature>
<reference evidence="1" key="1">
    <citation type="journal article" date="2014" name="Front. Microbiol.">
        <title>High frequency of phylogenetically diverse reductive dehalogenase-homologous genes in deep subseafloor sedimentary metagenomes.</title>
        <authorList>
            <person name="Kawai M."/>
            <person name="Futagami T."/>
            <person name="Toyoda A."/>
            <person name="Takaki Y."/>
            <person name="Nishi S."/>
            <person name="Hori S."/>
            <person name="Arai W."/>
            <person name="Tsubouchi T."/>
            <person name="Morono Y."/>
            <person name="Uchiyama I."/>
            <person name="Ito T."/>
            <person name="Fujiyama A."/>
            <person name="Inagaki F."/>
            <person name="Takami H."/>
        </authorList>
    </citation>
    <scope>NUCLEOTIDE SEQUENCE</scope>
    <source>
        <strain evidence="1">Expedition CK06-06</strain>
    </source>
</reference>
<organism evidence="1">
    <name type="scientific">marine sediment metagenome</name>
    <dbReference type="NCBI Taxonomy" id="412755"/>
    <lineage>
        <taxon>unclassified sequences</taxon>
        <taxon>metagenomes</taxon>
        <taxon>ecological metagenomes</taxon>
    </lineage>
</organism>
<gene>
    <name evidence="1" type="ORF">S01H1_12963</name>
</gene>
<dbReference type="AlphaFoldDB" id="X0S7X4"/>
<dbReference type="EMBL" id="BARS01006671">
    <property type="protein sequence ID" value="GAF72017.1"/>
    <property type="molecule type" value="Genomic_DNA"/>
</dbReference>